<protein>
    <submittedName>
        <fullName evidence="3">Phosphate transport regulator (Distant homolog of PhoU)</fullName>
    </submittedName>
</protein>
<keyword evidence="4" id="KW-1185">Reference proteome</keyword>
<evidence type="ECO:0000256" key="2">
    <source>
        <dbReference type="SAM" id="Coils"/>
    </source>
</evidence>
<dbReference type="STRING" id="187979.ERS852385_01864"/>
<organism evidence="3 4">
    <name type="scientific">Mitsuokella jalaludinii</name>
    <dbReference type="NCBI Taxonomy" id="187979"/>
    <lineage>
        <taxon>Bacteria</taxon>
        <taxon>Bacillati</taxon>
        <taxon>Bacillota</taxon>
        <taxon>Negativicutes</taxon>
        <taxon>Selenomonadales</taxon>
        <taxon>Selenomonadaceae</taxon>
        <taxon>Mitsuokella</taxon>
    </lineage>
</organism>
<dbReference type="InterPro" id="IPR018445">
    <property type="entry name" value="Put_Phosphate_transp_reg"/>
</dbReference>
<dbReference type="Gene3D" id="1.20.58.220">
    <property type="entry name" value="Phosphate transport system protein phou homolog 2, domain 2"/>
    <property type="match status" value="1"/>
</dbReference>
<dbReference type="EMBL" id="CYYU01000018">
    <property type="protein sequence ID" value="CUN99053.1"/>
    <property type="molecule type" value="Genomic_DNA"/>
</dbReference>
<dbReference type="InterPro" id="IPR038078">
    <property type="entry name" value="PhoU-like_sf"/>
</dbReference>
<evidence type="ECO:0000256" key="1">
    <source>
        <dbReference type="ARBA" id="ARBA00008591"/>
    </source>
</evidence>
<dbReference type="eggNOG" id="COG1392">
    <property type="taxonomic scope" value="Bacteria"/>
</dbReference>
<dbReference type="OrthoDB" id="9797568at2"/>
<gene>
    <name evidence="3" type="ORF">ERS852385_01864</name>
</gene>
<proteinExistence type="inferred from homology"/>
<keyword evidence="2" id="KW-0175">Coiled coil</keyword>
<dbReference type="PANTHER" id="PTHR37298:SF1">
    <property type="entry name" value="UPF0111 PROTEIN YKAA"/>
    <property type="match status" value="1"/>
</dbReference>
<dbReference type="PANTHER" id="PTHR37298">
    <property type="entry name" value="UPF0111 PROTEIN YKAA"/>
    <property type="match status" value="1"/>
</dbReference>
<dbReference type="GeneID" id="93480534"/>
<dbReference type="AlphaFoldDB" id="A0A174BEX7"/>
<comment type="similarity">
    <text evidence="1">Belongs to the UPF0111 family.</text>
</comment>
<sequence>MFKFKQKDSEFFDLFVESAQYFYQGALMMDEVMLDYSKAADKVKEVVDLEHAADAVNDKIIDKLNLTFITPIDREDIYALANGLDDGVDNLQGTLQRIVMYRTGKAMSGAVTLTKLLIESTEEIIRAFSLLKNIRKNQAQILEATHKIGRLESEGDRVYRHEVAYLFDKEKDPIELIKWKDILENLENTLDHCEKIADMLRGVVMKYA</sequence>
<name>A0A174BEX7_9FIRM</name>
<accession>A0A174BEX7</accession>
<evidence type="ECO:0000313" key="3">
    <source>
        <dbReference type="EMBL" id="CUN99053.1"/>
    </source>
</evidence>
<dbReference type="RefSeq" id="WP_005839353.1">
    <property type="nucleotide sequence ID" value="NZ_CABIWZ010000018.1"/>
</dbReference>
<dbReference type="Proteomes" id="UP000095546">
    <property type="component" value="Unassembled WGS sequence"/>
</dbReference>
<dbReference type="Pfam" id="PF01865">
    <property type="entry name" value="PhoU_div"/>
    <property type="match status" value="1"/>
</dbReference>
<evidence type="ECO:0000313" key="4">
    <source>
        <dbReference type="Proteomes" id="UP000095546"/>
    </source>
</evidence>
<feature type="coiled-coil region" evidence="2">
    <location>
        <begin position="176"/>
        <end position="203"/>
    </location>
</feature>
<reference evidence="3 4" key="1">
    <citation type="submission" date="2015-09" db="EMBL/GenBank/DDBJ databases">
        <authorList>
            <consortium name="Pathogen Informatics"/>
        </authorList>
    </citation>
    <scope>NUCLEOTIDE SEQUENCE [LARGE SCALE GENOMIC DNA]</scope>
    <source>
        <strain evidence="3 4">2789STDY5608828</strain>
    </source>
</reference>
<dbReference type="SUPFAM" id="SSF109755">
    <property type="entry name" value="PhoU-like"/>
    <property type="match status" value="1"/>
</dbReference>
<dbReference type="InterPro" id="IPR052912">
    <property type="entry name" value="UPF0111_domain"/>
</dbReference>